<dbReference type="Gene3D" id="3.40.50.720">
    <property type="entry name" value="NAD(P)-binding Rossmann-like Domain"/>
    <property type="match status" value="1"/>
</dbReference>
<name>A0A7R7VSV5_ASPCH</name>
<proteinExistence type="inferred from homology"/>
<dbReference type="PANTHER" id="PTHR43008:SF4">
    <property type="entry name" value="CHAIN DEHYDROGENASE, PUTATIVE (AFU_ORTHOLOGUE AFUA_4G08710)-RELATED"/>
    <property type="match status" value="1"/>
</dbReference>
<evidence type="ECO:0000313" key="3">
    <source>
        <dbReference type="EMBL" id="BCR90178.1"/>
    </source>
</evidence>
<dbReference type="InterPro" id="IPR036291">
    <property type="entry name" value="NAD(P)-bd_dom_sf"/>
</dbReference>
<dbReference type="AlphaFoldDB" id="A0A7R7VSV5"/>
<comment type="similarity">
    <text evidence="1">Belongs to the short-chain dehydrogenases/reductases (SDR) family.</text>
</comment>
<dbReference type="RefSeq" id="XP_043138700.1">
    <property type="nucleotide sequence ID" value="XM_043281197.1"/>
</dbReference>
<dbReference type="GO" id="GO:0016616">
    <property type="term" value="F:oxidoreductase activity, acting on the CH-OH group of donors, NAD or NADP as acceptor"/>
    <property type="evidence" value="ECO:0007669"/>
    <property type="project" value="UniProtKB-ARBA"/>
</dbReference>
<accession>A0A7R7VSV5</accession>
<gene>
    <name evidence="3" type="ORF">ACHE_60064S</name>
</gene>
<dbReference type="SUPFAM" id="SSF51735">
    <property type="entry name" value="NAD(P)-binding Rossmann-fold domains"/>
    <property type="match status" value="1"/>
</dbReference>
<dbReference type="PANTHER" id="PTHR43008">
    <property type="entry name" value="BENZIL REDUCTASE"/>
    <property type="match status" value="1"/>
</dbReference>
<dbReference type="EMBL" id="AP024421">
    <property type="protein sequence ID" value="BCR90178.1"/>
    <property type="molecule type" value="Genomic_DNA"/>
</dbReference>
<keyword evidence="2" id="KW-0560">Oxidoreductase</keyword>
<dbReference type="GO" id="GO:0050664">
    <property type="term" value="F:oxidoreductase activity, acting on NAD(P)H, oxygen as acceptor"/>
    <property type="evidence" value="ECO:0007669"/>
    <property type="project" value="TreeGrafter"/>
</dbReference>
<evidence type="ECO:0000313" key="4">
    <source>
        <dbReference type="Proteomes" id="UP000637239"/>
    </source>
</evidence>
<organism evidence="3 4">
    <name type="scientific">Aspergillus chevalieri</name>
    <name type="common">Eurotium chevalieri</name>
    <dbReference type="NCBI Taxonomy" id="182096"/>
    <lineage>
        <taxon>Eukaryota</taxon>
        <taxon>Fungi</taxon>
        <taxon>Dikarya</taxon>
        <taxon>Ascomycota</taxon>
        <taxon>Pezizomycotina</taxon>
        <taxon>Eurotiomycetes</taxon>
        <taxon>Eurotiomycetidae</taxon>
        <taxon>Eurotiales</taxon>
        <taxon>Aspergillaceae</taxon>
        <taxon>Aspergillus</taxon>
        <taxon>Aspergillus subgen. Aspergillus</taxon>
    </lineage>
</organism>
<protein>
    <submittedName>
        <fullName evidence="3">Uncharacterized protein</fullName>
    </submittedName>
</protein>
<reference evidence="3" key="2">
    <citation type="submission" date="2021-02" db="EMBL/GenBank/DDBJ databases">
        <title>Aspergillus chevalieri M1 genome sequence.</title>
        <authorList>
            <person name="Kadooka C."/>
            <person name="Mori K."/>
            <person name="Futagami T."/>
        </authorList>
    </citation>
    <scope>NUCLEOTIDE SEQUENCE</scope>
    <source>
        <strain evidence="3">M1</strain>
    </source>
</reference>
<dbReference type="GeneID" id="66984536"/>
<evidence type="ECO:0000256" key="1">
    <source>
        <dbReference type="ARBA" id="ARBA00006484"/>
    </source>
</evidence>
<dbReference type="Pfam" id="PF00106">
    <property type="entry name" value="adh_short"/>
    <property type="match status" value="1"/>
</dbReference>
<dbReference type="Proteomes" id="UP000637239">
    <property type="component" value="Chromosome 6"/>
</dbReference>
<evidence type="ECO:0000256" key="2">
    <source>
        <dbReference type="ARBA" id="ARBA00023002"/>
    </source>
</evidence>
<dbReference type="KEGG" id="ache:ACHE_60064S"/>
<reference evidence="3" key="1">
    <citation type="submission" date="2021-01" db="EMBL/GenBank/DDBJ databases">
        <authorList>
            <consortium name="Aspergillus chevalieri M1 genome sequencing consortium"/>
            <person name="Kazuki M."/>
            <person name="Futagami T."/>
        </authorList>
    </citation>
    <scope>NUCLEOTIDE SEQUENCE</scope>
    <source>
        <strain evidence="3">M1</strain>
    </source>
</reference>
<keyword evidence="4" id="KW-1185">Reference proteome</keyword>
<sequence length="130" mass="14363">MELVAESGKFLVFDISESSPKEIGNGGATTIAYFRGDVACLTDWSEALARVLLSYNHLDIVVNNAGVLHKAQPSIDLSDKEWEQVCRVNVKQIHLSTKTIIPYFEEATQPGLFVNISSMSGARPRPNLVW</sequence>
<dbReference type="InterPro" id="IPR002347">
    <property type="entry name" value="SDR_fam"/>
</dbReference>